<dbReference type="GO" id="GO:0005737">
    <property type="term" value="C:cytoplasm"/>
    <property type="evidence" value="ECO:0007669"/>
    <property type="project" value="TreeGrafter"/>
</dbReference>
<accession>A0A832QD58</accession>
<evidence type="ECO:0000313" key="5">
    <source>
        <dbReference type="EMBL" id="HHX99201.1"/>
    </source>
</evidence>
<dbReference type="SUPFAM" id="SSF51713">
    <property type="entry name" value="tRNA-guanine transglycosylase"/>
    <property type="match status" value="1"/>
</dbReference>
<evidence type="ECO:0000259" key="4">
    <source>
        <dbReference type="Pfam" id="PF01702"/>
    </source>
</evidence>
<dbReference type="EC" id="2.4.2.29" evidence="5"/>
<feature type="domain" description="tRNA-guanine(15) transglycosylase-like" evidence="4">
    <location>
        <begin position="8"/>
        <end position="340"/>
    </location>
</feature>
<keyword evidence="2 5" id="KW-0808">Transferase</keyword>
<organism evidence="5 6">
    <name type="scientific">Candidatus Dojkabacteria bacterium</name>
    <dbReference type="NCBI Taxonomy" id="2099670"/>
    <lineage>
        <taxon>Bacteria</taxon>
        <taxon>Candidatus Dojkabacteria</taxon>
    </lineage>
</organism>
<dbReference type="GO" id="GO:0002099">
    <property type="term" value="P:tRNA wobble guanine modification"/>
    <property type="evidence" value="ECO:0007669"/>
    <property type="project" value="TreeGrafter"/>
</dbReference>
<proteinExistence type="predicted"/>
<dbReference type="PANTHER" id="PTHR46499">
    <property type="entry name" value="QUEUINE TRNA-RIBOSYLTRANSFERASE"/>
    <property type="match status" value="1"/>
</dbReference>
<protein>
    <submittedName>
        <fullName evidence="5">tRNA guanosine(34) transglycosylase Tgt</fullName>
        <ecNumber evidence="5">2.4.2.29</ecNumber>
    </submittedName>
</protein>
<dbReference type="InterPro" id="IPR050076">
    <property type="entry name" value="ArchSynthase1/Queuine_TRR"/>
</dbReference>
<evidence type="ECO:0000256" key="2">
    <source>
        <dbReference type="ARBA" id="ARBA00022679"/>
    </source>
</evidence>
<dbReference type="InterPro" id="IPR036511">
    <property type="entry name" value="TGT-like_sf"/>
</dbReference>
<dbReference type="NCBIfam" id="TIGR00449">
    <property type="entry name" value="tgt_general"/>
    <property type="match status" value="1"/>
</dbReference>
<reference evidence="5 6" key="1">
    <citation type="journal article" date="2020" name="Biotechnol. Biofuels">
        <title>New insights from the biogas microbiome by comprehensive genome-resolved metagenomics of nearly 1600 species originating from multiple anaerobic digesters.</title>
        <authorList>
            <person name="Campanaro S."/>
            <person name="Treu L."/>
            <person name="Rodriguez-R L.M."/>
            <person name="Kovalovszki A."/>
            <person name="Ziels R.M."/>
            <person name="Maus I."/>
            <person name="Zhu X."/>
            <person name="Kougias P.G."/>
            <person name="Basile A."/>
            <person name="Luo G."/>
            <person name="Schluter A."/>
            <person name="Konstantinidis K.T."/>
            <person name="Angelidaki I."/>
        </authorList>
    </citation>
    <scope>NUCLEOTIDE SEQUENCE [LARGE SCALE GENOMIC DNA]</scope>
    <source>
        <strain evidence="5">AS05jafATM_89</strain>
    </source>
</reference>
<dbReference type="NCBIfam" id="TIGR00430">
    <property type="entry name" value="Q_tRNA_tgt"/>
    <property type="match status" value="1"/>
</dbReference>
<dbReference type="GO" id="GO:0008479">
    <property type="term" value="F:tRNA-guanosine(34) queuine transglycosylase activity"/>
    <property type="evidence" value="ECO:0007669"/>
    <property type="project" value="InterPro"/>
</dbReference>
<keyword evidence="3" id="KW-0819">tRNA processing</keyword>
<evidence type="ECO:0000256" key="3">
    <source>
        <dbReference type="ARBA" id="ARBA00022694"/>
    </source>
</evidence>
<evidence type="ECO:0000256" key="1">
    <source>
        <dbReference type="ARBA" id="ARBA00022676"/>
    </source>
</evidence>
<keyword evidence="1 5" id="KW-0328">Glycosyltransferase</keyword>
<dbReference type="Gene3D" id="3.20.20.105">
    <property type="entry name" value="Queuine tRNA-ribosyltransferase-like"/>
    <property type="match status" value="1"/>
</dbReference>
<dbReference type="Pfam" id="PF01702">
    <property type="entry name" value="TGT"/>
    <property type="match status" value="1"/>
</dbReference>
<dbReference type="PANTHER" id="PTHR46499:SF1">
    <property type="entry name" value="QUEUINE TRNA-RIBOSYLTRANSFERASE"/>
    <property type="match status" value="1"/>
</dbReference>
<dbReference type="AlphaFoldDB" id="A0A832QD58"/>
<comment type="caution">
    <text evidence="5">The sequence shown here is derived from an EMBL/GenBank/DDBJ whole genome shotgun (WGS) entry which is preliminary data.</text>
</comment>
<evidence type="ECO:0000313" key="6">
    <source>
        <dbReference type="Proteomes" id="UP000576550"/>
    </source>
</evidence>
<dbReference type="EMBL" id="DUTP01000002">
    <property type="protein sequence ID" value="HHX99201.1"/>
    <property type="molecule type" value="Genomic_DNA"/>
</dbReference>
<name>A0A832QD58_9BACT</name>
<dbReference type="InterPro" id="IPR004803">
    <property type="entry name" value="TGT"/>
</dbReference>
<sequence>MELKDFGKTLVFMPDATRGAVRALTTQQLKDTGTEAIVTNTLHLLMSLGEEKIKKLGGIKKLMNWDGIVLTDSGGFQVFSLIHSGKWKGVVHDNGATFKSPTTGKLYELTPESSIDMQMAINSDILVTLDDCRKSDLSRKDAEESVERTIAWAKRCKKHFDEVYGGTEKTGKLLSCVVQGAKFLDLRERCAKELSSIGFDGYNFGGFVVTEKGDLVLDEMRSVIENTPTDKFKYAMGVGKPSDIRVVSKLGYKVFDTVLVTRNARHGSLFSSDIKDEVLRIKNAEFALDERPIDSLCDCYTCKNYSRAYIHHLFRVGEMTGVTLATIHNLRYYQRLIEGLNQN</sequence>
<gene>
    <name evidence="5" type="primary">tgt</name>
    <name evidence="5" type="ORF">GX533_00755</name>
</gene>
<dbReference type="InterPro" id="IPR002616">
    <property type="entry name" value="tRNA_ribo_trans-like"/>
</dbReference>
<dbReference type="Proteomes" id="UP000576550">
    <property type="component" value="Unassembled WGS sequence"/>
</dbReference>